<accession>A0A917I8H7</accession>
<dbReference type="Proteomes" id="UP000603912">
    <property type="component" value="Unassembled WGS sequence"/>
</dbReference>
<dbReference type="EMBL" id="BMES01000002">
    <property type="protein sequence ID" value="GGH24655.1"/>
    <property type="molecule type" value="Genomic_DNA"/>
</dbReference>
<evidence type="ECO:0000313" key="1">
    <source>
        <dbReference type="EMBL" id="GGH24655.1"/>
    </source>
</evidence>
<protein>
    <submittedName>
        <fullName evidence="1">Uncharacterized protein</fullName>
    </submittedName>
</protein>
<name>A0A917I8H7_9HYPH</name>
<evidence type="ECO:0000313" key="2">
    <source>
        <dbReference type="Proteomes" id="UP000603912"/>
    </source>
</evidence>
<gene>
    <name evidence="1" type="ORF">GCM10007036_31210</name>
</gene>
<proteinExistence type="predicted"/>
<keyword evidence="2" id="KW-1185">Reference proteome</keyword>
<dbReference type="AlphaFoldDB" id="A0A917I8H7"/>
<comment type="caution">
    <text evidence="1">The sequence shown here is derived from an EMBL/GenBank/DDBJ whole genome shotgun (WGS) entry which is preliminary data.</text>
</comment>
<organism evidence="1 2">
    <name type="scientific">Alsobacter metallidurans</name>
    <dbReference type="NCBI Taxonomy" id="340221"/>
    <lineage>
        <taxon>Bacteria</taxon>
        <taxon>Pseudomonadati</taxon>
        <taxon>Pseudomonadota</taxon>
        <taxon>Alphaproteobacteria</taxon>
        <taxon>Hyphomicrobiales</taxon>
        <taxon>Alsobacteraceae</taxon>
        <taxon>Alsobacter</taxon>
    </lineage>
</organism>
<sequence>MTLRAGRARRIFCTGAYPRVAAVNVEGTLAVAADGERNIDAPLSGGGAVADFLPTLIRSGSEEP</sequence>
<reference evidence="1" key="2">
    <citation type="submission" date="2020-09" db="EMBL/GenBank/DDBJ databases">
        <authorList>
            <person name="Sun Q."/>
            <person name="Zhou Y."/>
        </authorList>
    </citation>
    <scope>NUCLEOTIDE SEQUENCE</scope>
    <source>
        <strain evidence="1">CGMCC 1.12214</strain>
    </source>
</reference>
<reference evidence="1" key="1">
    <citation type="journal article" date="2014" name="Int. J. Syst. Evol. Microbiol.">
        <title>Complete genome sequence of Corynebacterium casei LMG S-19264T (=DSM 44701T), isolated from a smear-ripened cheese.</title>
        <authorList>
            <consortium name="US DOE Joint Genome Institute (JGI-PGF)"/>
            <person name="Walter F."/>
            <person name="Albersmeier A."/>
            <person name="Kalinowski J."/>
            <person name="Ruckert C."/>
        </authorList>
    </citation>
    <scope>NUCLEOTIDE SEQUENCE</scope>
    <source>
        <strain evidence="1">CGMCC 1.12214</strain>
    </source>
</reference>